<dbReference type="PROSITE" id="PS51035">
    <property type="entry name" value="BAG"/>
    <property type="match status" value="1"/>
</dbReference>
<dbReference type="SUPFAM" id="SSF63491">
    <property type="entry name" value="BAG domain"/>
    <property type="match status" value="1"/>
</dbReference>
<protein>
    <submittedName>
        <fullName evidence="5">Uncharacterized protein</fullName>
    </submittedName>
</protein>
<evidence type="ECO:0000256" key="1">
    <source>
        <dbReference type="PROSITE-ProRule" id="PRU00285"/>
    </source>
</evidence>
<evidence type="ECO:0000256" key="2">
    <source>
        <dbReference type="SAM" id="MobiDB-lite"/>
    </source>
</evidence>
<evidence type="ECO:0000259" key="3">
    <source>
        <dbReference type="PROSITE" id="PS01031"/>
    </source>
</evidence>
<feature type="domain" description="SHSP" evidence="3">
    <location>
        <begin position="222"/>
        <end position="329"/>
    </location>
</feature>
<feature type="domain" description="BAG" evidence="4">
    <location>
        <begin position="75"/>
        <end position="117"/>
    </location>
</feature>
<reference evidence="5 6" key="1">
    <citation type="submission" date="2012-04" db="EMBL/GenBank/DDBJ databases">
        <title>The Genome Sequence of Saprolegnia declina VS20.</title>
        <authorList>
            <consortium name="The Broad Institute Genome Sequencing Platform"/>
            <person name="Russ C."/>
            <person name="Nusbaum C."/>
            <person name="Tyler B."/>
            <person name="van West P."/>
            <person name="Dieguez-Uribeondo J."/>
            <person name="de Bruijn I."/>
            <person name="Tripathy S."/>
            <person name="Jiang R."/>
            <person name="Young S.K."/>
            <person name="Zeng Q."/>
            <person name="Gargeya S."/>
            <person name="Fitzgerald M."/>
            <person name="Haas B."/>
            <person name="Abouelleil A."/>
            <person name="Alvarado L."/>
            <person name="Arachchi H.M."/>
            <person name="Berlin A."/>
            <person name="Chapman S.B."/>
            <person name="Goldberg J."/>
            <person name="Griggs A."/>
            <person name="Gujja S."/>
            <person name="Hansen M."/>
            <person name="Howarth C."/>
            <person name="Imamovic A."/>
            <person name="Larimer J."/>
            <person name="McCowen C."/>
            <person name="Montmayeur A."/>
            <person name="Murphy C."/>
            <person name="Neiman D."/>
            <person name="Pearson M."/>
            <person name="Priest M."/>
            <person name="Roberts A."/>
            <person name="Saif S."/>
            <person name="Shea T."/>
            <person name="Sisk P."/>
            <person name="Sykes S."/>
            <person name="Wortman J."/>
            <person name="Nusbaum C."/>
            <person name="Birren B."/>
        </authorList>
    </citation>
    <scope>NUCLEOTIDE SEQUENCE [LARGE SCALE GENOMIC DNA]</scope>
    <source>
        <strain evidence="5 6">VS20</strain>
    </source>
</reference>
<feature type="compositionally biased region" description="Acidic residues" evidence="2">
    <location>
        <begin position="155"/>
        <end position="211"/>
    </location>
</feature>
<dbReference type="Gene3D" id="2.60.40.790">
    <property type="match status" value="1"/>
</dbReference>
<dbReference type="RefSeq" id="XP_008604908.1">
    <property type="nucleotide sequence ID" value="XM_008606686.1"/>
</dbReference>
<dbReference type="InterPro" id="IPR036533">
    <property type="entry name" value="BAG_dom_sf"/>
</dbReference>
<dbReference type="OMA" id="DSIDNQC"/>
<dbReference type="PROSITE" id="PS01031">
    <property type="entry name" value="SHSP"/>
    <property type="match status" value="1"/>
</dbReference>
<evidence type="ECO:0000313" key="6">
    <source>
        <dbReference type="Proteomes" id="UP000030762"/>
    </source>
</evidence>
<dbReference type="VEuPathDB" id="FungiDB:SDRG_01170"/>
<dbReference type="EMBL" id="JH767134">
    <property type="protein sequence ID" value="EQC41194.1"/>
    <property type="molecule type" value="Genomic_DNA"/>
</dbReference>
<dbReference type="OrthoDB" id="77507at2759"/>
<sequence>MTTASKQLEAIADRINPIQDRLQSRLPHQHQIVAAAVMGAKWLCAALPAKDHATIYKKTMLQLQAYRFRVLEQGELLTRLLCDLDLVLSDGDPTIRLQRKQTVVRIQDLLCDADALKAKCDHLSAFASRLLAPFAPETPPSSPTKAANDSIDNQCDNDDNVDEPMDDQADEEDDQNDADQDDAEVDAEEDAEDDDQDDGEEEEEEEEDEAMTNEPLSPADVAKLPIWRPAYEIRRHFDGLALVANLSGVDPANLSVSITPDGVLQVTGYKLPSMTSPTYGRFLLREQFALQLIDVRNLSYQLHPNGTLVVVLPRRPVQARPRPHALRSPFLQAPFVW</sequence>
<dbReference type="Proteomes" id="UP000030762">
    <property type="component" value="Unassembled WGS sequence"/>
</dbReference>
<gene>
    <name evidence="5" type="ORF">SDRG_01170</name>
</gene>
<feature type="region of interest" description="Disordered" evidence="2">
    <location>
        <begin position="136"/>
        <end position="219"/>
    </location>
</feature>
<dbReference type="AlphaFoldDB" id="T0QSP8"/>
<dbReference type="SUPFAM" id="SSF49764">
    <property type="entry name" value="HSP20-like chaperones"/>
    <property type="match status" value="1"/>
</dbReference>
<dbReference type="InParanoid" id="T0QSP8"/>
<dbReference type="Gene3D" id="1.20.58.120">
    <property type="entry name" value="BAG domain"/>
    <property type="match status" value="1"/>
</dbReference>
<accession>T0QSP8</accession>
<proteinExistence type="inferred from homology"/>
<name>T0QSP8_SAPDV</name>
<dbReference type="eggNOG" id="ENOG502RXBW">
    <property type="taxonomic scope" value="Eukaryota"/>
</dbReference>
<dbReference type="GO" id="GO:0051087">
    <property type="term" value="F:protein-folding chaperone binding"/>
    <property type="evidence" value="ECO:0007669"/>
    <property type="project" value="InterPro"/>
</dbReference>
<dbReference type="InterPro" id="IPR003103">
    <property type="entry name" value="BAG_domain"/>
</dbReference>
<feature type="compositionally biased region" description="Polar residues" evidence="2">
    <location>
        <begin position="143"/>
        <end position="154"/>
    </location>
</feature>
<keyword evidence="6" id="KW-1185">Reference proteome</keyword>
<organism evidence="5 6">
    <name type="scientific">Saprolegnia diclina (strain VS20)</name>
    <dbReference type="NCBI Taxonomy" id="1156394"/>
    <lineage>
        <taxon>Eukaryota</taxon>
        <taxon>Sar</taxon>
        <taxon>Stramenopiles</taxon>
        <taxon>Oomycota</taxon>
        <taxon>Saprolegniomycetes</taxon>
        <taxon>Saprolegniales</taxon>
        <taxon>Saprolegniaceae</taxon>
        <taxon>Saprolegnia</taxon>
    </lineage>
</organism>
<evidence type="ECO:0000313" key="5">
    <source>
        <dbReference type="EMBL" id="EQC41194.1"/>
    </source>
</evidence>
<dbReference type="GeneID" id="19941897"/>
<dbReference type="CDD" id="cd00298">
    <property type="entry name" value="ACD_sHsps_p23-like"/>
    <property type="match status" value="1"/>
</dbReference>
<dbReference type="Pfam" id="PF02179">
    <property type="entry name" value="BAG"/>
    <property type="match status" value="1"/>
</dbReference>
<evidence type="ECO:0000259" key="4">
    <source>
        <dbReference type="PROSITE" id="PS51035"/>
    </source>
</evidence>
<comment type="similarity">
    <text evidence="1">Belongs to the small heat shock protein (HSP20) family.</text>
</comment>
<dbReference type="InterPro" id="IPR008978">
    <property type="entry name" value="HSP20-like_chaperone"/>
</dbReference>
<dbReference type="InterPro" id="IPR002068">
    <property type="entry name" value="A-crystallin/Hsp20_dom"/>
</dbReference>